<evidence type="ECO:0000313" key="2">
    <source>
        <dbReference type="EMBL" id="MEA5402943.1"/>
    </source>
</evidence>
<dbReference type="EMBL" id="JAYGIL010000008">
    <property type="protein sequence ID" value="MEA5402943.1"/>
    <property type="molecule type" value="Genomic_DNA"/>
</dbReference>
<organism evidence="2 3">
    <name type="scientific">Arcicella gelida</name>
    <dbReference type="NCBI Taxonomy" id="2984195"/>
    <lineage>
        <taxon>Bacteria</taxon>
        <taxon>Pseudomonadati</taxon>
        <taxon>Bacteroidota</taxon>
        <taxon>Cytophagia</taxon>
        <taxon>Cytophagales</taxon>
        <taxon>Flectobacillaceae</taxon>
        <taxon>Arcicella</taxon>
    </lineage>
</organism>
<dbReference type="PANTHER" id="PTHR12110:SF41">
    <property type="entry name" value="INOSOSE DEHYDRATASE"/>
    <property type="match status" value="1"/>
</dbReference>
<reference evidence="2 3" key="1">
    <citation type="submission" date="2023-12" db="EMBL/GenBank/DDBJ databases">
        <title>Novel species of the genus Arcicella isolated from rivers.</title>
        <authorList>
            <person name="Lu H."/>
        </authorList>
    </citation>
    <scope>NUCLEOTIDE SEQUENCE [LARGE SCALE GENOMIC DNA]</scope>
    <source>
        <strain evidence="2 3">DC2W</strain>
    </source>
</reference>
<dbReference type="Pfam" id="PF01261">
    <property type="entry name" value="AP_endonuc_2"/>
    <property type="match status" value="1"/>
</dbReference>
<gene>
    <name evidence="2" type="ORF">VB776_08460</name>
</gene>
<comment type="caution">
    <text evidence="2">The sequence shown here is derived from an EMBL/GenBank/DDBJ whole genome shotgun (WGS) entry which is preliminary data.</text>
</comment>
<evidence type="ECO:0000259" key="1">
    <source>
        <dbReference type="Pfam" id="PF01261"/>
    </source>
</evidence>
<proteinExistence type="predicted"/>
<dbReference type="InterPro" id="IPR036237">
    <property type="entry name" value="Xyl_isomerase-like_sf"/>
</dbReference>
<dbReference type="SUPFAM" id="SSF51658">
    <property type="entry name" value="Xylose isomerase-like"/>
    <property type="match status" value="1"/>
</dbReference>
<dbReference type="PANTHER" id="PTHR12110">
    <property type="entry name" value="HYDROXYPYRUVATE ISOMERASE"/>
    <property type="match status" value="1"/>
</dbReference>
<dbReference type="GO" id="GO:0016853">
    <property type="term" value="F:isomerase activity"/>
    <property type="evidence" value="ECO:0007669"/>
    <property type="project" value="UniProtKB-KW"/>
</dbReference>
<dbReference type="Gene3D" id="3.20.20.150">
    <property type="entry name" value="Divalent-metal-dependent TIM barrel enzymes"/>
    <property type="match status" value="1"/>
</dbReference>
<dbReference type="InterPro" id="IPR050312">
    <property type="entry name" value="IolE/XylAMocC-like"/>
</dbReference>
<dbReference type="Proteomes" id="UP001303899">
    <property type="component" value="Unassembled WGS sequence"/>
</dbReference>
<keyword evidence="3" id="KW-1185">Reference proteome</keyword>
<keyword evidence="2" id="KW-0413">Isomerase</keyword>
<name>A0ABU5S369_9BACT</name>
<protein>
    <submittedName>
        <fullName evidence="2">Sugar phosphate isomerase/epimerase</fullName>
    </submittedName>
</protein>
<evidence type="ECO:0000313" key="3">
    <source>
        <dbReference type="Proteomes" id="UP001303899"/>
    </source>
</evidence>
<feature type="domain" description="Xylose isomerase-like TIM barrel" evidence="1">
    <location>
        <begin position="36"/>
        <end position="292"/>
    </location>
</feature>
<accession>A0ABU5S369</accession>
<sequence>MKIGISLDMVNVHHQEPNRNRYESKYYWDELYPMIVAAGFTAVEIPFDPFWIFRGGSGVPFTKYCVEVKFEKVAKFVTHLQTQGIEKVAGIHFNPSIFMRNENLDFYFGASGYFGGEAIRYAAELGCDYINVTPTPPFGLIAHYHGKNPDWESVFVNRTIQLINGFAKVAQECGIKLSLRNEYWSMFRNHDFQAILAQLDDSILLHVDAANLSIANQEPSEVLKNLGAKVGSVFLTDTAFVDDNETWKTPLPEYPQHKATQVFKDVGWGNVNLKEFYQTLQNINYDGWTIVSNRQTREPMRALLRSRKTISDLAGVAFDIGDFGIKK</sequence>
<dbReference type="RefSeq" id="WP_323327988.1">
    <property type="nucleotide sequence ID" value="NZ_JAYGIL010000008.1"/>
</dbReference>
<dbReference type="InterPro" id="IPR013022">
    <property type="entry name" value="Xyl_isomerase-like_TIM-brl"/>
</dbReference>